<dbReference type="EMBL" id="BLYI01000059">
    <property type="protein sequence ID" value="GFO86153.1"/>
    <property type="molecule type" value="Genomic_DNA"/>
</dbReference>
<organism evidence="4 5">
    <name type="scientific">Anaerostipes butyraticus</name>
    <dbReference type="NCBI Taxonomy" id="645466"/>
    <lineage>
        <taxon>Bacteria</taxon>
        <taxon>Bacillati</taxon>
        <taxon>Bacillota</taxon>
        <taxon>Clostridia</taxon>
        <taxon>Lachnospirales</taxon>
        <taxon>Lachnospiraceae</taxon>
        <taxon>Anaerostipes</taxon>
    </lineage>
</organism>
<comment type="caution">
    <text evidence="4">The sequence shown here is derived from an EMBL/GenBank/DDBJ whole genome shotgun (WGS) entry which is preliminary data.</text>
</comment>
<dbReference type="InterPro" id="IPR018211">
    <property type="entry name" value="ADH_Fe_CS"/>
</dbReference>
<dbReference type="AlphaFoldDB" id="A0A916VEA7"/>
<dbReference type="InterPro" id="IPR001670">
    <property type="entry name" value="ADH_Fe/GldA"/>
</dbReference>
<evidence type="ECO:0000256" key="1">
    <source>
        <dbReference type="ARBA" id="ARBA00023002"/>
    </source>
</evidence>
<proteinExistence type="predicted"/>
<dbReference type="GO" id="GO:0008106">
    <property type="term" value="F:alcohol dehydrogenase (NADP+) activity"/>
    <property type="evidence" value="ECO:0007669"/>
    <property type="project" value="TreeGrafter"/>
</dbReference>
<evidence type="ECO:0000313" key="4">
    <source>
        <dbReference type="EMBL" id="GFO86153.1"/>
    </source>
</evidence>
<dbReference type="GO" id="GO:0005829">
    <property type="term" value="C:cytosol"/>
    <property type="evidence" value="ECO:0007669"/>
    <property type="project" value="TreeGrafter"/>
</dbReference>
<evidence type="ECO:0000259" key="2">
    <source>
        <dbReference type="Pfam" id="PF00465"/>
    </source>
</evidence>
<accession>A0A916VEA7</accession>
<reference evidence="4" key="1">
    <citation type="submission" date="2020-06" db="EMBL/GenBank/DDBJ databases">
        <title>Characterization of fructooligosaccharide metabolism and fructooligosaccharide-degrading enzymes in human commensal butyrate producers.</title>
        <authorList>
            <person name="Tanno H."/>
            <person name="Fujii T."/>
            <person name="Hirano K."/>
            <person name="Maeno S."/>
            <person name="Tonozuka T."/>
            <person name="Sakamoto M."/>
            <person name="Ohkuma M."/>
            <person name="Tochio T."/>
            <person name="Endo A."/>
        </authorList>
    </citation>
    <scope>NUCLEOTIDE SEQUENCE</scope>
    <source>
        <strain evidence="4">JCM 17466</strain>
    </source>
</reference>
<keyword evidence="5" id="KW-1185">Reference proteome</keyword>
<dbReference type="CDD" id="cd08187">
    <property type="entry name" value="BDH"/>
    <property type="match status" value="1"/>
</dbReference>
<evidence type="ECO:0000313" key="5">
    <source>
        <dbReference type="Proteomes" id="UP000613208"/>
    </source>
</evidence>
<keyword evidence="1" id="KW-0560">Oxidoreductase</keyword>
<dbReference type="InterPro" id="IPR056798">
    <property type="entry name" value="ADH_Fe_C"/>
</dbReference>
<dbReference type="PANTHER" id="PTHR43633:SF1">
    <property type="entry name" value="ALCOHOL DEHYDROGENASE YQHD"/>
    <property type="match status" value="1"/>
</dbReference>
<name>A0A916VEA7_9FIRM</name>
<feature type="domain" description="Alcohol dehydrogenase iron-type/glycerol dehydrogenase GldA" evidence="2">
    <location>
        <begin position="9"/>
        <end position="179"/>
    </location>
</feature>
<dbReference type="Gene3D" id="1.20.1090.10">
    <property type="entry name" value="Dehydroquinate synthase-like - alpha domain"/>
    <property type="match status" value="1"/>
</dbReference>
<dbReference type="FunFam" id="3.40.50.1970:FF:000003">
    <property type="entry name" value="Alcohol dehydrogenase, iron-containing"/>
    <property type="match status" value="1"/>
</dbReference>
<sequence>MLNFQYYAPTKAVFGKDAELETGSLVKQEKCSKVLLHYGGQSAKKSGLLDRICKALEEYDIDYVMLGGVVPNPRLSKVYEGIELCRKEGVDFILAVGGGSVIDSAKAIGYGMANPDCDVWDLYTGKARPKGCMPVGAVLTIAAAGSEMSDSSVITNEDGWYKKALNTNYARCRFAVMNPELTYTLPEYQTESGCTDIMMHTMERYFVLEDTMKITDGIAEALMRNVMENAKILLKEPENYDARAEIMWCSTLSHNDLTGCGTNGGDWATHLIEHELGGLFDVAHGAGLAAVWGSWARYVMDEKPERFAKFAENVMGIEDQGDVKKTALAGIEAVEAFCREIHMPTNLRELGVEPTEEQIRDMAMKATNNDTVELGVFKKLKAEDLIRIYTAAK</sequence>
<dbReference type="PANTHER" id="PTHR43633">
    <property type="entry name" value="ALCOHOL DEHYDROGENASE YQHD"/>
    <property type="match status" value="1"/>
</dbReference>
<protein>
    <submittedName>
        <fullName evidence="4">NADH-dependent alcohol dehydrogenase</fullName>
    </submittedName>
</protein>
<dbReference type="Pfam" id="PF00465">
    <property type="entry name" value="Fe-ADH"/>
    <property type="match status" value="1"/>
</dbReference>
<dbReference type="Pfam" id="PF25137">
    <property type="entry name" value="ADH_Fe_C"/>
    <property type="match status" value="1"/>
</dbReference>
<dbReference type="GO" id="GO:1990002">
    <property type="term" value="F:methylglyoxal reductase (NADPH) (acetol producing) activity"/>
    <property type="evidence" value="ECO:0007669"/>
    <property type="project" value="TreeGrafter"/>
</dbReference>
<dbReference type="GO" id="GO:1990362">
    <property type="term" value="F:butanol dehydrogenase (NAD+) activity"/>
    <property type="evidence" value="ECO:0007669"/>
    <property type="project" value="InterPro"/>
</dbReference>
<dbReference type="PROSITE" id="PS00060">
    <property type="entry name" value="ADH_IRON_2"/>
    <property type="match status" value="1"/>
</dbReference>
<gene>
    <name evidence="4" type="ORF">ANBU17_25000</name>
</gene>
<dbReference type="RefSeq" id="WP_201311824.1">
    <property type="nucleotide sequence ID" value="NZ_BLYI01000059.1"/>
</dbReference>
<feature type="domain" description="Fe-containing alcohol dehydrogenase-like C-terminal" evidence="3">
    <location>
        <begin position="194"/>
        <end position="392"/>
    </location>
</feature>
<dbReference type="GO" id="GO:0046872">
    <property type="term" value="F:metal ion binding"/>
    <property type="evidence" value="ECO:0007669"/>
    <property type="project" value="InterPro"/>
</dbReference>
<dbReference type="Proteomes" id="UP000613208">
    <property type="component" value="Unassembled WGS sequence"/>
</dbReference>
<evidence type="ECO:0000259" key="3">
    <source>
        <dbReference type="Pfam" id="PF25137"/>
    </source>
</evidence>
<dbReference type="InterPro" id="IPR044731">
    <property type="entry name" value="BDH-like"/>
</dbReference>
<dbReference type="Gene3D" id="3.40.50.1970">
    <property type="match status" value="1"/>
</dbReference>
<dbReference type="SUPFAM" id="SSF56796">
    <property type="entry name" value="Dehydroquinate synthase-like"/>
    <property type="match status" value="1"/>
</dbReference>